<keyword evidence="1" id="KW-0346">Stress response</keyword>
<organism evidence="5 6">
    <name type="scientific">Luteimonas salinisoli</name>
    <dbReference type="NCBI Taxonomy" id="2752307"/>
    <lineage>
        <taxon>Bacteria</taxon>
        <taxon>Pseudomonadati</taxon>
        <taxon>Pseudomonadota</taxon>
        <taxon>Gammaproteobacteria</taxon>
        <taxon>Lysobacterales</taxon>
        <taxon>Lysobacteraceae</taxon>
        <taxon>Luteimonas</taxon>
    </lineage>
</organism>
<name>A0A853JE14_9GAMM</name>
<keyword evidence="6" id="KW-1185">Reference proteome</keyword>
<reference evidence="5 6" key="1">
    <citation type="submission" date="2020-07" db="EMBL/GenBank/DDBJ databases">
        <title>Luteimonas sp. SJ-92.</title>
        <authorList>
            <person name="Huang X.-X."/>
            <person name="Xu L."/>
            <person name="Sun J.-Q."/>
        </authorList>
    </citation>
    <scope>NUCLEOTIDE SEQUENCE [LARGE SCALE GENOMIC DNA]</scope>
    <source>
        <strain evidence="5 6">SJ-92</strain>
    </source>
</reference>
<dbReference type="SUPFAM" id="SSF52317">
    <property type="entry name" value="Class I glutamine amidotransferase-like"/>
    <property type="match status" value="1"/>
</dbReference>
<dbReference type="InterPro" id="IPR050325">
    <property type="entry name" value="Prot/Nucl_acid_deglycase"/>
</dbReference>
<dbReference type="InterPro" id="IPR002818">
    <property type="entry name" value="DJ-1/PfpI"/>
</dbReference>
<evidence type="ECO:0000259" key="4">
    <source>
        <dbReference type="Pfam" id="PF01965"/>
    </source>
</evidence>
<dbReference type="EMBL" id="JACCKA010000061">
    <property type="protein sequence ID" value="NZA26768.1"/>
    <property type="molecule type" value="Genomic_DNA"/>
</dbReference>
<accession>A0A853JE14</accession>
<keyword evidence="2" id="KW-0456">Lyase</keyword>
<evidence type="ECO:0000256" key="3">
    <source>
        <dbReference type="ARBA" id="ARBA00038493"/>
    </source>
</evidence>
<evidence type="ECO:0000313" key="5">
    <source>
        <dbReference type="EMBL" id="NZA26768.1"/>
    </source>
</evidence>
<evidence type="ECO:0000256" key="1">
    <source>
        <dbReference type="ARBA" id="ARBA00023016"/>
    </source>
</evidence>
<dbReference type="Gene3D" id="3.40.50.880">
    <property type="match status" value="1"/>
</dbReference>
<evidence type="ECO:0000313" key="6">
    <source>
        <dbReference type="Proteomes" id="UP000578091"/>
    </source>
</evidence>
<comment type="similarity">
    <text evidence="3">Belongs to the peptidase C56 family. HSP31-like subfamily.</text>
</comment>
<comment type="caution">
    <text evidence="5">The sequence shown here is derived from an EMBL/GenBank/DDBJ whole genome shotgun (WGS) entry which is preliminary data.</text>
</comment>
<dbReference type="Proteomes" id="UP000578091">
    <property type="component" value="Unassembled WGS sequence"/>
</dbReference>
<dbReference type="GO" id="GO:0019243">
    <property type="term" value="P:methylglyoxal catabolic process to D-lactate via S-lactoyl-glutathione"/>
    <property type="evidence" value="ECO:0007669"/>
    <property type="project" value="TreeGrafter"/>
</dbReference>
<protein>
    <submittedName>
        <fullName evidence="5">DJ-1/PfpI family protein</fullName>
    </submittedName>
</protein>
<feature type="domain" description="DJ-1/PfpI" evidence="4">
    <location>
        <begin position="13"/>
        <end position="201"/>
    </location>
</feature>
<dbReference type="GO" id="GO:0019172">
    <property type="term" value="F:glyoxalase III activity"/>
    <property type="evidence" value="ECO:0007669"/>
    <property type="project" value="TreeGrafter"/>
</dbReference>
<dbReference type="InterPro" id="IPR029062">
    <property type="entry name" value="Class_I_gatase-like"/>
</dbReference>
<dbReference type="PANTHER" id="PTHR48094">
    <property type="entry name" value="PROTEIN/NUCLEIC ACID DEGLYCASE DJ-1-RELATED"/>
    <property type="match status" value="1"/>
</dbReference>
<evidence type="ECO:0000256" key="2">
    <source>
        <dbReference type="ARBA" id="ARBA00023239"/>
    </source>
</evidence>
<gene>
    <name evidence="5" type="ORF">H0E84_10265</name>
</gene>
<proteinExistence type="inferred from homology"/>
<dbReference type="GO" id="GO:0005737">
    <property type="term" value="C:cytoplasm"/>
    <property type="evidence" value="ECO:0007669"/>
    <property type="project" value="TreeGrafter"/>
</dbReference>
<sequence>MGDPDRHEAKNNLWEVAPAYHVFVMHGFEVDFVSPQGGDVPFSMDEDAFDPPGMVSYTIKHEGFRDRSDDTLKPEDVDPSRYAGYFVAGGLGPLFDLATDERILTIASTIYAGGGAIGGCGHGPGSLANIPLGSGSFAVSGKRVTGFPNASEETSRWSKGGLLLPFRVEDALRDRGGLFQTKDDLADKFDVVVDDRVVTAMFMSSCANAAKDMITIIRR</sequence>
<dbReference type="PANTHER" id="PTHR48094:SF11">
    <property type="entry name" value="GLUTATHIONE-INDEPENDENT GLYOXALASE HSP31-RELATED"/>
    <property type="match status" value="1"/>
</dbReference>
<dbReference type="Pfam" id="PF01965">
    <property type="entry name" value="DJ-1_PfpI"/>
    <property type="match status" value="1"/>
</dbReference>
<dbReference type="AlphaFoldDB" id="A0A853JE14"/>